<keyword evidence="5" id="KW-0479">Metal-binding</keyword>
<dbReference type="Pfam" id="PF01751">
    <property type="entry name" value="Toprim"/>
    <property type="match status" value="1"/>
</dbReference>
<comment type="subunit">
    <text evidence="13">Homodimer.</text>
</comment>
<dbReference type="PROSITE" id="PS50880">
    <property type="entry name" value="TOPRIM"/>
    <property type="match status" value="1"/>
</dbReference>
<dbReference type="InterPro" id="IPR013757">
    <property type="entry name" value="Topo_IIA_A_a_sf"/>
</dbReference>
<evidence type="ECO:0000256" key="12">
    <source>
        <dbReference type="PROSITE-ProRule" id="PRU01384"/>
    </source>
</evidence>
<dbReference type="PANTHER" id="PTHR10169:SF38">
    <property type="entry name" value="DNA TOPOISOMERASE 2"/>
    <property type="match status" value="1"/>
</dbReference>
<keyword evidence="8" id="KW-0460">Magnesium</keyword>
<dbReference type="InterPro" id="IPR034157">
    <property type="entry name" value="TOPRIM_TopoII"/>
</dbReference>
<keyword evidence="18" id="KW-1185">Reference proteome</keyword>
<organism evidence="17 18">
    <name type="scientific">Blattamonas nauphoetae</name>
    <dbReference type="NCBI Taxonomy" id="2049346"/>
    <lineage>
        <taxon>Eukaryota</taxon>
        <taxon>Metamonada</taxon>
        <taxon>Preaxostyla</taxon>
        <taxon>Oxymonadida</taxon>
        <taxon>Blattamonas</taxon>
    </lineage>
</organism>
<dbReference type="InterPro" id="IPR050634">
    <property type="entry name" value="DNA_Topoisomerase_II"/>
</dbReference>
<dbReference type="Gene3D" id="3.30.230.10">
    <property type="match status" value="1"/>
</dbReference>
<dbReference type="Pfam" id="PF16898">
    <property type="entry name" value="TOPRIM_C"/>
    <property type="match status" value="1"/>
</dbReference>
<dbReference type="SMART" id="SM00434">
    <property type="entry name" value="TOP4c"/>
    <property type="match status" value="1"/>
</dbReference>
<dbReference type="SMART" id="SM00433">
    <property type="entry name" value="TOP2c"/>
    <property type="match status" value="1"/>
</dbReference>
<evidence type="ECO:0000313" key="18">
    <source>
        <dbReference type="Proteomes" id="UP001281761"/>
    </source>
</evidence>
<comment type="cofactor">
    <cofactor evidence="3">
        <name>Mg(2+)</name>
        <dbReference type="ChEBI" id="CHEBI:18420"/>
    </cofactor>
</comment>
<evidence type="ECO:0000259" key="16">
    <source>
        <dbReference type="PROSITE" id="PS52040"/>
    </source>
</evidence>
<evidence type="ECO:0000256" key="1">
    <source>
        <dbReference type="ARBA" id="ARBA00000185"/>
    </source>
</evidence>
<dbReference type="InterPro" id="IPR001154">
    <property type="entry name" value="TopoII_euk"/>
</dbReference>
<dbReference type="GO" id="GO:0003918">
    <property type="term" value="F:DNA topoisomerase type II (double strand cut, ATP-hydrolyzing) activity"/>
    <property type="evidence" value="ECO:0007669"/>
    <property type="project" value="UniProtKB-EC"/>
</dbReference>
<evidence type="ECO:0000256" key="13">
    <source>
        <dbReference type="RuleBase" id="RU362094"/>
    </source>
</evidence>
<gene>
    <name evidence="17" type="ORF">BLNAU_8342</name>
</gene>
<evidence type="ECO:0000256" key="4">
    <source>
        <dbReference type="ARBA" id="ARBA00011080"/>
    </source>
</evidence>
<feature type="compositionally biased region" description="Acidic residues" evidence="14">
    <location>
        <begin position="1555"/>
        <end position="1578"/>
    </location>
</feature>
<feature type="domain" description="Topo IIA-type catalytic" evidence="16">
    <location>
        <begin position="703"/>
        <end position="1154"/>
    </location>
</feature>
<dbReference type="Pfam" id="PF00204">
    <property type="entry name" value="DNA_gyraseB"/>
    <property type="match status" value="1"/>
</dbReference>
<feature type="region of interest" description="Disordered" evidence="14">
    <location>
        <begin position="1080"/>
        <end position="1106"/>
    </location>
</feature>
<dbReference type="PRINTS" id="PR01158">
    <property type="entry name" value="TOPISMRASEII"/>
</dbReference>
<dbReference type="InterPro" id="IPR018522">
    <property type="entry name" value="TopoIIA_CS"/>
</dbReference>
<evidence type="ECO:0000256" key="5">
    <source>
        <dbReference type="ARBA" id="ARBA00022723"/>
    </source>
</evidence>
<dbReference type="InterPro" id="IPR013760">
    <property type="entry name" value="Topo_IIA-like_dom_sf"/>
</dbReference>
<comment type="catalytic activity">
    <reaction evidence="1 12 13">
        <text>ATP-dependent breakage, passage and rejoining of double-stranded DNA.</text>
        <dbReference type="EC" id="5.6.2.2"/>
    </reaction>
</comment>
<dbReference type="Proteomes" id="UP001281761">
    <property type="component" value="Unassembled WGS sequence"/>
</dbReference>
<evidence type="ECO:0000256" key="14">
    <source>
        <dbReference type="SAM" id="MobiDB-lite"/>
    </source>
</evidence>
<dbReference type="Gene3D" id="3.30.565.10">
    <property type="entry name" value="Histidine kinase-like ATPase, C-terminal domain"/>
    <property type="match status" value="1"/>
</dbReference>
<dbReference type="PANTHER" id="PTHR10169">
    <property type="entry name" value="DNA TOPOISOMERASE/GYRASE"/>
    <property type="match status" value="1"/>
</dbReference>
<name>A0ABQ9XZ20_9EUKA</name>
<dbReference type="InterPro" id="IPR001241">
    <property type="entry name" value="Topo_IIA"/>
</dbReference>
<evidence type="ECO:0000256" key="9">
    <source>
        <dbReference type="ARBA" id="ARBA00023029"/>
    </source>
</evidence>
<evidence type="ECO:0000256" key="7">
    <source>
        <dbReference type="ARBA" id="ARBA00022840"/>
    </source>
</evidence>
<dbReference type="InterPro" id="IPR002205">
    <property type="entry name" value="Topo_IIA_dom_A"/>
</dbReference>
<keyword evidence="10 12" id="KW-0238">DNA-binding</keyword>
<evidence type="ECO:0000256" key="11">
    <source>
        <dbReference type="ARBA" id="ARBA00023235"/>
    </source>
</evidence>
<evidence type="ECO:0000256" key="6">
    <source>
        <dbReference type="ARBA" id="ARBA00022741"/>
    </source>
</evidence>
<protein>
    <recommendedName>
        <fullName evidence="13">DNA topoisomerase 2</fullName>
        <ecNumber evidence="13">5.6.2.2</ecNumber>
    </recommendedName>
</protein>
<feature type="region of interest" description="Disordered" evidence="14">
    <location>
        <begin position="1237"/>
        <end position="1578"/>
    </location>
</feature>
<comment type="function">
    <text evidence="13">Control of topological states of DNA by transient breakage and subsequent rejoining of DNA strands. Topoisomerase II makes double-strand breaks.</text>
</comment>
<dbReference type="Gene3D" id="3.30.1490.30">
    <property type="match status" value="1"/>
</dbReference>
<dbReference type="SUPFAM" id="SSF56719">
    <property type="entry name" value="Type II DNA topoisomerase"/>
    <property type="match status" value="1"/>
</dbReference>
<dbReference type="PROSITE" id="PS00177">
    <property type="entry name" value="TOPOISOMERASE_II"/>
    <property type="match status" value="1"/>
</dbReference>
<feature type="compositionally biased region" description="Basic and acidic residues" evidence="14">
    <location>
        <begin position="1406"/>
        <end position="1417"/>
    </location>
</feature>
<reference evidence="17 18" key="1">
    <citation type="journal article" date="2022" name="bioRxiv">
        <title>Genomics of Preaxostyla Flagellates Illuminates Evolutionary Transitions and the Path Towards Mitochondrial Loss.</title>
        <authorList>
            <person name="Novak L.V.F."/>
            <person name="Treitli S.C."/>
            <person name="Pyrih J."/>
            <person name="Halakuc P."/>
            <person name="Pipaliya S.V."/>
            <person name="Vacek V."/>
            <person name="Brzon O."/>
            <person name="Soukal P."/>
            <person name="Eme L."/>
            <person name="Dacks J.B."/>
            <person name="Karnkowska A."/>
            <person name="Elias M."/>
            <person name="Hampl V."/>
        </authorList>
    </citation>
    <scope>NUCLEOTIDE SEQUENCE [LARGE SCALE GENOMIC DNA]</scope>
    <source>
        <strain evidence="17">NAU3</strain>
        <tissue evidence="17">Gut</tissue>
    </source>
</reference>
<dbReference type="CDD" id="cd03365">
    <property type="entry name" value="TOPRIM_TopoIIA"/>
    <property type="match status" value="1"/>
</dbReference>
<evidence type="ECO:0000256" key="10">
    <source>
        <dbReference type="ARBA" id="ARBA00023125"/>
    </source>
</evidence>
<feature type="region of interest" description="Disordered" evidence="14">
    <location>
        <begin position="1175"/>
        <end position="1203"/>
    </location>
</feature>
<feature type="domain" description="Toprim" evidence="15">
    <location>
        <begin position="458"/>
        <end position="572"/>
    </location>
</feature>
<evidence type="ECO:0000256" key="2">
    <source>
        <dbReference type="ARBA" id="ARBA00001913"/>
    </source>
</evidence>
<keyword evidence="11 12" id="KW-0413">Isomerase</keyword>
<feature type="compositionally biased region" description="Acidic residues" evidence="14">
    <location>
        <begin position="1086"/>
        <end position="1096"/>
    </location>
</feature>
<feature type="compositionally biased region" description="Acidic residues" evidence="14">
    <location>
        <begin position="1320"/>
        <end position="1329"/>
    </location>
</feature>
<evidence type="ECO:0000313" key="17">
    <source>
        <dbReference type="EMBL" id="KAK2956708.1"/>
    </source>
</evidence>
<evidence type="ECO:0000256" key="3">
    <source>
        <dbReference type="ARBA" id="ARBA00001946"/>
    </source>
</evidence>
<accession>A0ABQ9XZ20</accession>
<feature type="compositionally biased region" description="Basic residues" evidence="14">
    <location>
        <begin position="1298"/>
        <end position="1316"/>
    </location>
</feature>
<feature type="compositionally biased region" description="Low complexity" evidence="14">
    <location>
        <begin position="1450"/>
        <end position="1465"/>
    </location>
</feature>
<comment type="similarity">
    <text evidence="4 13">Belongs to the type II topoisomerase family.</text>
</comment>
<dbReference type="SUPFAM" id="SSF54211">
    <property type="entry name" value="Ribosomal protein S5 domain 2-like"/>
    <property type="match status" value="1"/>
</dbReference>
<keyword evidence="7 13" id="KW-0067">ATP-binding</keyword>
<dbReference type="PRINTS" id="PR00418">
    <property type="entry name" value="TPI2FAMILY"/>
</dbReference>
<dbReference type="Gene3D" id="3.90.199.10">
    <property type="entry name" value="Topoisomerase II, domain 5"/>
    <property type="match status" value="1"/>
</dbReference>
<dbReference type="InterPro" id="IPR036890">
    <property type="entry name" value="HATPase_C_sf"/>
</dbReference>
<dbReference type="InterPro" id="IPR013758">
    <property type="entry name" value="Topo_IIA_A/C_ab"/>
</dbReference>
<dbReference type="EMBL" id="JARBJD010000053">
    <property type="protein sequence ID" value="KAK2956708.1"/>
    <property type="molecule type" value="Genomic_DNA"/>
</dbReference>
<dbReference type="EC" id="5.6.2.2" evidence="13"/>
<dbReference type="Gene3D" id="3.30.1360.40">
    <property type="match status" value="1"/>
</dbReference>
<dbReference type="InterPro" id="IPR006171">
    <property type="entry name" value="TOPRIM_dom"/>
</dbReference>
<feature type="compositionally biased region" description="Polar residues" evidence="14">
    <location>
        <begin position="1427"/>
        <end position="1437"/>
    </location>
</feature>
<dbReference type="InterPro" id="IPR020568">
    <property type="entry name" value="Ribosomal_Su5_D2-typ_SF"/>
</dbReference>
<dbReference type="SUPFAM" id="SSF55874">
    <property type="entry name" value="ATPase domain of HSP90 chaperone/DNA topoisomerase II/histidine kinase"/>
    <property type="match status" value="1"/>
</dbReference>
<comment type="cofactor">
    <cofactor evidence="2">
        <name>Ca(2+)</name>
        <dbReference type="ChEBI" id="CHEBI:29108"/>
    </cofactor>
</comment>
<keyword evidence="9 12" id="KW-0799">Topoisomerase</keyword>
<dbReference type="Pfam" id="PF00521">
    <property type="entry name" value="DNA_topoisoIV"/>
    <property type="match status" value="1"/>
</dbReference>
<evidence type="ECO:0000256" key="8">
    <source>
        <dbReference type="ARBA" id="ARBA00022842"/>
    </source>
</evidence>
<feature type="compositionally biased region" description="Low complexity" evidence="14">
    <location>
        <begin position="1248"/>
        <end position="1257"/>
    </location>
</feature>
<keyword evidence="6 13" id="KW-0547">Nucleotide-binding</keyword>
<dbReference type="PROSITE" id="PS52040">
    <property type="entry name" value="TOPO_IIA"/>
    <property type="match status" value="1"/>
</dbReference>
<dbReference type="InterPro" id="IPR014721">
    <property type="entry name" value="Ribsml_uS5_D2-typ_fold_subgr"/>
</dbReference>
<dbReference type="Gene3D" id="3.40.50.670">
    <property type="match status" value="1"/>
</dbReference>
<evidence type="ECO:0000259" key="15">
    <source>
        <dbReference type="PROSITE" id="PS50880"/>
    </source>
</evidence>
<comment type="caution">
    <text evidence="17">The sequence shown here is derived from an EMBL/GenBank/DDBJ whole genome shotgun (WGS) entry which is preliminary data.</text>
</comment>
<dbReference type="InterPro" id="IPR013759">
    <property type="entry name" value="Topo_IIA_B_C"/>
</dbReference>
<dbReference type="Gene3D" id="1.10.268.10">
    <property type="entry name" value="Topoisomerase, domain 3"/>
    <property type="match status" value="1"/>
</dbReference>
<feature type="active site" description="O-(5'-phospho-DNA)-tyrosine intermediate" evidence="12">
    <location>
        <position position="793"/>
    </location>
</feature>
<proteinExistence type="inferred from homology"/>
<sequence length="1578" mass="178816">MTSRTPSPSLTPSVGPDGVERKYRRLDQIEHVLQRPDTYVGSLDPTSVQTYVMDESTQRMTERTLTYVPGLYKIFDEILVNASDNKQRDRAATDVSPKIEMTYIEVKINKEKGMISVENDGYGIPIYWDEVEQCYIPHMIFGMMMSGDNFDDQASRVTGGRNGLGAKLANIFSTQFIVECCTDGVRYKQVFKNNMNVAGTPETFEATRGSRLPNKTKITFFPELSRFQMTELDDNIIYLMSRRVYDVAACNPKLRVTLNDKKIKFNSFTDYAKLFLPEDTKIASFTSKGLRPWDVVVAACEDGPKNMSFVNSIWTVEGGKHVDSIVKQVSEYVVKKIPKSKMQNKEIKPARVKPLTFVFIRCLIDKPTFSSQTKEVMTKPIGQKKNQDIPDPDEGQIDAADLKKLDKIPLAELLLQKETMKSELTLAKKTDGKKTSRLTGIPKLDDATLAGTKQAKDCTLILTEGDSAKTMVIGGLSAAGSDRFGVFPLRGKVLNVRGAKNEQKENNKEFANLKKILGLQQGRIYEDTNSLRYGHVMIMTDQDLDGSHIKGLLINLFECEWPTLLKIPSFLQFFITPIVKCTKGTQVVSFYTEPEFKRWRETHQTGWKIKYYKGLGTSSVQEAREYFSDLPFHRKDFEWNDDEECKESIDLAFNKERSDDRKQWMNKYKSGTNIDLDGPSVTYPDFINHELVIYSRNDCARSIPSMLDGFKPSQRKIIYACFKRNLTKEVKVSQLAGYVSEVSAYHHAEDALQPTICKLAQDYVGSNNLNLLLPIGQFGSRLKGGDDLSAPRYITTKLSPLARIVFNANDDPLLNYLDDDGQRIEPEWYVPIIPFSLVNGSKGIGTGWSSNVPCFNPLDIVRNIRHKIHHEEMEEIKPWYRDFTGEIIKVPGENKYISYGRYYTTPEGTLEITELPVGKWTEDYKAFLDKNMQETAPSKRWVKEFFLYPDPYKVHFSVHLTDEHLHDFDRFDGYHSLELTTSISLNNMTMFDENGNICQYKSPNEIIDSFYGKRLEYYHLRKKAMIDRLTKQLRRLDNKQRFILMVVREELNVRNRPKKDIVQDLRRHKFDELGKTDKDWSLEDPKVDEEDEESESDGTQRGGSITGFDYLLSMPISSLTKEKVDEILAEFRKKETELEVVRGKTIEKMWEEDLDEFEVRWEENEKERIQIMNEVPKSRRQNKGGRGKYDDDDDFGVKSKKKPVKKATALQPVVVSSRETWSEVKPELATKLIKKAEAESKRMNKKGSSSLFSTSSSAMLKDEDGLDNLFSLAPSREQTPGEETTGPFDFSFSTSSKPKAKRGAAKVSKPKKSGKKAKFEDDDESDFGDEAASFSDSRDFGGEDSEPTTFSISPIKPKPQRVRKLQPAITNDDDDEDSDPIQPLSESESSDYHQPAKPVKRSVPTESKKVTPTETKKPAPKAKTKQSDLSNFFSLDTSPPRPTLKTAAAKPKSQKLSSPKKTLSKSSDDDDFFSKLQGIMSSKKLNSPDGPDRSLSLSAPSVKPKAAPKSTVAKAPVPKPSLSNPIVPVASLSASAPVVTRPKRNVNTKRIIQPDSDDDDDDEDSYGGGDDDDDDFED</sequence>
<dbReference type="InterPro" id="IPR031660">
    <property type="entry name" value="TOPRIM_C"/>
</dbReference>
<dbReference type="InterPro" id="IPR013506">
    <property type="entry name" value="Topo_IIA_bsu_dom2"/>
</dbReference>